<dbReference type="SUPFAM" id="SSF51695">
    <property type="entry name" value="PLC-like phosphodiesterases"/>
    <property type="match status" value="1"/>
</dbReference>
<keyword evidence="4" id="KW-0963">Cytoplasm</keyword>
<dbReference type="SMART" id="SM00054">
    <property type="entry name" value="EFh"/>
    <property type="match status" value="1"/>
</dbReference>
<dbReference type="Gene3D" id="3.20.20.190">
    <property type="entry name" value="Phosphatidylinositol (PI) phosphodiesterase"/>
    <property type="match status" value="1"/>
</dbReference>
<feature type="domain" description="EF-hand" evidence="13">
    <location>
        <begin position="167"/>
        <end position="202"/>
    </location>
</feature>
<dbReference type="PROSITE" id="PS50004">
    <property type="entry name" value="C2"/>
    <property type="match status" value="1"/>
</dbReference>
<accession>A0A0P6F9A0</accession>
<feature type="domain" description="C2" evidence="11">
    <location>
        <begin position="602"/>
        <end position="725"/>
    </location>
</feature>
<proteinExistence type="predicted"/>
<dbReference type="InterPro" id="IPR001711">
    <property type="entry name" value="PLipase_C_Pinositol-sp_Y"/>
</dbReference>
<dbReference type="GO" id="GO:0005509">
    <property type="term" value="F:calcium ion binding"/>
    <property type="evidence" value="ECO:0007669"/>
    <property type="project" value="InterPro"/>
</dbReference>
<dbReference type="Pfam" id="PF00387">
    <property type="entry name" value="PI-PLC-Y"/>
    <property type="match status" value="1"/>
</dbReference>
<keyword evidence="5 9" id="KW-0442">Lipid degradation</keyword>
<dbReference type="GO" id="GO:0005737">
    <property type="term" value="C:cytoplasm"/>
    <property type="evidence" value="ECO:0007669"/>
    <property type="project" value="UniProtKB-SubCell"/>
</dbReference>
<comment type="subcellular location">
    <subcellularLocation>
        <location evidence="2">Cytoplasm</location>
    </subcellularLocation>
</comment>
<dbReference type="CDD" id="cd00275">
    <property type="entry name" value="C2_PLC_like"/>
    <property type="match status" value="1"/>
</dbReference>
<reference evidence="14" key="1">
    <citation type="submission" date="2015-10" db="EMBL/GenBank/DDBJ databases">
        <title>EvidentialGene: Evidence-directed Construction of Complete mRNA Transcriptomes without Genomes.</title>
        <authorList>
            <person name="Gilbert D.G."/>
        </authorList>
    </citation>
    <scope>NUCLEOTIDE SEQUENCE</scope>
</reference>
<evidence type="ECO:0000256" key="6">
    <source>
        <dbReference type="ARBA" id="ARBA00023098"/>
    </source>
</evidence>
<dbReference type="GO" id="GO:0005886">
    <property type="term" value="C:plasma membrane"/>
    <property type="evidence" value="ECO:0007669"/>
    <property type="project" value="TreeGrafter"/>
</dbReference>
<evidence type="ECO:0000256" key="4">
    <source>
        <dbReference type="ARBA" id="ARBA00022490"/>
    </source>
</evidence>
<dbReference type="PROSITE" id="PS50007">
    <property type="entry name" value="PIPLC_X_DOMAIN"/>
    <property type="match status" value="1"/>
</dbReference>
<dbReference type="InterPro" id="IPR011992">
    <property type="entry name" value="EF-hand-dom_pair"/>
</dbReference>
<dbReference type="InterPro" id="IPR035892">
    <property type="entry name" value="C2_domain_sf"/>
</dbReference>
<dbReference type="InterPro" id="IPR011993">
    <property type="entry name" value="PH-like_dom_sf"/>
</dbReference>
<dbReference type="Pfam" id="PF00388">
    <property type="entry name" value="PI-PLC-X"/>
    <property type="match status" value="1"/>
</dbReference>
<evidence type="ECO:0000256" key="3">
    <source>
        <dbReference type="ARBA" id="ARBA00012368"/>
    </source>
</evidence>
<dbReference type="Gene3D" id="2.60.40.150">
    <property type="entry name" value="C2 domain"/>
    <property type="match status" value="1"/>
</dbReference>
<evidence type="ECO:0000259" key="11">
    <source>
        <dbReference type="PROSITE" id="PS50004"/>
    </source>
</evidence>
<dbReference type="CDD" id="cd08558">
    <property type="entry name" value="PI-PLCc_eukaryota"/>
    <property type="match status" value="1"/>
</dbReference>
<dbReference type="InterPro" id="IPR000909">
    <property type="entry name" value="PLipase_C_PInositol-sp_X_dom"/>
</dbReference>
<feature type="domain" description="PI-PLC Y-box" evidence="12">
    <location>
        <begin position="493"/>
        <end position="602"/>
    </location>
</feature>
<dbReference type="PANTHER" id="PTHR10336:SF209">
    <property type="entry name" value="PHOSPHOINOSITIDE PHOSPHOLIPASE C"/>
    <property type="match status" value="1"/>
</dbReference>
<dbReference type="Pfam" id="PF00168">
    <property type="entry name" value="C2"/>
    <property type="match status" value="1"/>
</dbReference>
<dbReference type="Gene3D" id="2.30.29.30">
    <property type="entry name" value="Pleckstrin-homology domain (PH domain)/Phosphotyrosine-binding domain (PTB)"/>
    <property type="match status" value="1"/>
</dbReference>
<keyword evidence="7" id="KW-0807">Transducer</keyword>
<dbReference type="PROSITE" id="PS50008">
    <property type="entry name" value="PIPLC_Y_DOMAIN"/>
    <property type="match status" value="1"/>
</dbReference>
<evidence type="ECO:0000256" key="8">
    <source>
        <dbReference type="ARBA" id="ARBA00023674"/>
    </source>
</evidence>
<dbReference type="InterPro" id="IPR001192">
    <property type="entry name" value="PI-PLC_fam"/>
</dbReference>
<dbReference type="InterPro" id="IPR001849">
    <property type="entry name" value="PH_domain"/>
</dbReference>
<dbReference type="Pfam" id="PF09279">
    <property type="entry name" value="EF-hand_like"/>
    <property type="match status" value="1"/>
</dbReference>
<dbReference type="GO" id="GO:0035556">
    <property type="term" value="P:intracellular signal transduction"/>
    <property type="evidence" value="ECO:0007669"/>
    <property type="project" value="InterPro"/>
</dbReference>
<feature type="region of interest" description="Disordered" evidence="10">
    <location>
        <begin position="1"/>
        <end position="23"/>
    </location>
</feature>
<comment type="cofactor">
    <cofactor evidence="1">
        <name>Ca(2+)</name>
        <dbReference type="ChEBI" id="CHEBI:29108"/>
    </cofactor>
</comment>
<dbReference type="AlphaFoldDB" id="A0A0P6F9A0"/>
<dbReference type="EMBL" id="GDIQ01066489">
    <property type="protein sequence ID" value="JAN28248.1"/>
    <property type="molecule type" value="Transcribed_RNA"/>
</dbReference>
<keyword evidence="9" id="KW-0378">Hydrolase</keyword>
<dbReference type="PANTHER" id="PTHR10336">
    <property type="entry name" value="PHOSPHOINOSITIDE-SPECIFIC PHOSPHOLIPASE C FAMILY PROTEIN"/>
    <property type="match status" value="1"/>
</dbReference>
<evidence type="ECO:0000256" key="9">
    <source>
        <dbReference type="RuleBase" id="RU361133"/>
    </source>
</evidence>
<dbReference type="SMART" id="SM00239">
    <property type="entry name" value="C2"/>
    <property type="match status" value="1"/>
</dbReference>
<evidence type="ECO:0000259" key="12">
    <source>
        <dbReference type="PROSITE" id="PS50008"/>
    </source>
</evidence>
<dbReference type="Pfam" id="PF16457">
    <property type="entry name" value="PH_12"/>
    <property type="match status" value="1"/>
</dbReference>
<dbReference type="FunFam" id="1.10.238.10:FF:000005">
    <property type="entry name" value="Phosphoinositide phospholipase C"/>
    <property type="match status" value="1"/>
</dbReference>
<dbReference type="PROSITE" id="PS50222">
    <property type="entry name" value="EF_HAND_2"/>
    <property type="match status" value="1"/>
</dbReference>
<dbReference type="Gene3D" id="1.10.238.10">
    <property type="entry name" value="EF-hand"/>
    <property type="match status" value="2"/>
</dbReference>
<evidence type="ECO:0000256" key="7">
    <source>
        <dbReference type="ARBA" id="ARBA00023224"/>
    </source>
</evidence>
<evidence type="ECO:0000256" key="2">
    <source>
        <dbReference type="ARBA" id="ARBA00004496"/>
    </source>
</evidence>
<dbReference type="OrthoDB" id="269822at2759"/>
<organism evidence="14">
    <name type="scientific">Daphnia magna</name>
    <dbReference type="NCBI Taxonomy" id="35525"/>
    <lineage>
        <taxon>Eukaryota</taxon>
        <taxon>Metazoa</taxon>
        <taxon>Ecdysozoa</taxon>
        <taxon>Arthropoda</taxon>
        <taxon>Crustacea</taxon>
        <taxon>Branchiopoda</taxon>
        <taxon>Diplostraca</taxon>
        <taxon>Cladocera</taxon>
        <taxon>Anomopoda</taxon>
        <taxon>Daphniidae</taxon>
        <taxon>Daphnia</taxon>
    </lineage>
</organism>
<comment type="catalytic activity">
    <reaction evidence="8">
        <text>a 1,2-diacyl-sn-glycero-3-phospho-(1D-myo-inositol-4,5-bisphosphate) + H2O = 1D-myo-inositol 1,4,5-trisphosphate + a 1,2-diacyl-sn-glycerol + H(+)</text>
        <dbReference type="Rhea" id="RHEA:33179"/>
        <dbReference type="ChEBI" id="CHEBI:15377"/>
        <dbReference type="ChEBI" id="CHEBI:15378"/>
        <dbReference type="ChEBI" id="CHEBI:17815"/>
        <dbReference type="ChEBI" id="CHEBI:58456"/>
        <dbReference type="ChEBI" id="CHEBI:203600"/>
        <dbReference type="EC" id="3.1.4.11"/>
    </reaction>
    <physiologicalReaction direction="left-to-right" evidence="8">
        <dbReference type="Rhea" id="RHEA:33180"/>
    </physiologicalReaction>
</comment>
<dbReference type="GO" id="GO:0004435">
    <property type="term" value="F:phosphatidylinositol-4,5-bisphosphate phospholipase C activity"/>
    <property type="evidence" value="ECO:0007669"/>
    <property type="project" value="UniProtKB-EC"/>
</dbReference>
<evidence type="ECO:0000256" key="1">
    <source>
        <dbReference type="ARBA" id="ARBA00001913"/>
    </source>
</evidence>
<dbReference type="SUPFAM" id="SSF50729">
    <property type="entry name" value="PH domain-like"/>
    <property type="match status" value="1"/>
</dbReference>
<evidence type="ECO:0000256" key="10">
    <source>
        <dbReference type="SAM" id="MobiDB-lite"/>
    </source>
</evidence>
<dbReference type="EMBL" id="GDIQ01078878">
    <property type="protein sequence ID" value="JAN15859.1"/>
    <property type="molecule type" value="Transcribed_RNA"/>
</dbReference>
<dbReference type="InterPro" id="IPR015359">
    <property type="entry name" value="PLC_EF-hand-like"/>
</dbReference>
<dbReference type="InterPro" id="IPR002048">
    <property type="entry name" value="EF_hand_dom"/>
</dbReference>
<dbReference type="EC" id="3.1.4.11" evidence="3 9"/>
<evidence type="ECO:0000313" key="14">
    <source>
        <dbReference type="EMBL" id="JAN28248.1"/>
    </source>
</evidence>
<keyword evidence="6 9" id="KW-0443">Lipid metabolism</keyword>
<name>A0A0P6F9A0_9CRUS</name>
<evidence type="ECO:0000256" key="5">
    <source>
        <dbReference type="ARBA" id="ARBA00022963"/>
    </source>
</evidence>
<sequence>MASSEIRPTEHSTAKDIETSKQKCHVDREKISQPLRKDLVILLQNGAWFLEIGSSNDRRVHLSLDKNAAKLLARFVHGSNPAKQVYLTDITDVRYGWKTDVFSENARKKFELRFDVKLKEDCCLSIIYGRQRQSLDLQANDPTIAQIWVNNVSFLIDEIRALASSSNKSEWLRRAFKDADTDRSGFLNFSECCRLLSNLNVNIGTQKAAKIFQLSYTNSRLERDKDVLDEKEFLQFYNLVSERTELNAIFQDYANGKANLSDCNLANFLKEEQGIQNADLHFAQMLIKQHKLQKTKAITEMTLPEFKLMMNSPFFDILKKEHLQVNQDMNRPLSDYYISCSHNTYLMGDQLMGVSSIEGYASALERGCRCLELDLWDGPNSQPIVYHGYTKTSKLLARDVLAKGIKPFAFKFSPFPLILSAENHLSRSQQTIFAQDLRQIFGPALFWAVEENAGNQASLLSPNQLRGKIIIKVTGAKVCSPALQCLINCCKSFPNFEKMEGQKVGHTTPCYSVVSMSEIEATTYLKKLPKETRLNPTSQTMIRVYPTATRIASSNFSPVYYWNFGCQMVALNFQTPGKFLEINVGRFRRNGNCGYVLKPDWLLGKIARIPSSCKSSKMLQLRIISVQNLPKRPGQTKKGYFYVSVQIDGHPSDSYKFRTPYLMNGNGLNPFWNEITDVKVCFPELAVICFSVKYVDTFKIKQPLASYCLPVESLASGYRHAPLSSDEIISSIFLHVQMSDL</sequence>
<dbReference type="SMART" id="SM00148">
    <property type="entry name" value="PLCXc"/>
    <property type="match status" value="1"/>
</dbReference>
<protein>
    <recommendedName>
        <fullName evidence="3 9">Phosphoinositide phospholipase C</fullName>
        <ecNumber evidence="3 9">3.1.4.11</ecNumber>
    </recommendedName>
</protein>
<dbReference type="InterPro" id="IPR017946">
    <property type="entry name" value="PLC-like_Pdiesterase_TIM-brl"/>
</dbReference>
<dbReference type="SUPFAM" id="SSF49562">
    <property type="entry name" value="C2 domain (Calcium/lipid-binding domain, CaLB)"/>
    <property type="match status" value="1"/>
</dbReference>
<dbReference type="SUPFAM" id="SSF47473">
    <property type="entry name" value="EF-hand"/>
    <property type="match status" value="1"/>
</dbReference>
<dbReference type="InterPro" id="IPR000008">
    <property type="entry name" value="C2_dom"/>
</dbReference>
<dbReference type="SMART" id="SM00149">
    <property type="entry name" value="PLCYc"/>
    <property type="match status" value="1"/>
</dbReference>
<dbReference type="GO" id="GO:0016042">
    <property type="term" value="P:lipid catabolic process"/>
    <property type="evidence" value="ECO:0007669"/>
    <property type="project" value="UniProtKB-KW"/>
</dbReference>
<feature type="compositionally biased region" description="Basic and acidic residues" evidence="10">
    <location>
        <begin position="7"/>
        <end position="23"/>
    </location>
</feature>
<evidence type="ECO:0000259" key="13">
    <source>
        <dbReference type="PROSITE" id="PS50222"/>
    </source>
</evidence>
<dbReference type="PRINTS" id="PR00390">
    <property type="entry name" value="PHPHLIPASEC"/>
</dbReference>